<dbReference type="RefSeq" id="WP_080865961.1">
    <property type="nucleotide sequence ID" value="NZ_LT009730.1"/>
</dbReference>
<dbReference type="Proteomes" id="UP000191897">
    <property type="component" value="Unassembled WGS sequence"/>
</dbReference>
<proteinExistence type="predicted"/>
<dbReference type="AlphaFoldDB" id="A0A1S7Q3S6"/>
<dbReference type="SMART" id="SM00470">
    <property type="entry name" value="ParB"/>
    <property type="match status" value="1"/>
</dbReference>
<accession>A0A1S7Q3S6</accession>
<dbReference type="InterPro" id="IPR003115">
    <property type="entry name" value="ParB_N"/>
</dbReference>
<dbReference type="Pfam" id="PF02195">
    <property type="entry name" value="ParB_N"/>
    <property type="match status" value="1"/>
</dbReference>
<reference evidence="2 3" key="1">
    <citation type="submission" date="2016-01" db="EMBL/GenBank/DDBJ databases">
        <authorList>
            <person name="Oliw E.H."/>
        </authorList>
    </citation>
    <scope>NUCLEOTIDE SEQUENCE [LARGE SCALE GENOMIC DNA]</scope>
    <source>
        <strain evidence="2 3">Kerr 14</strain>
    </source>
</reference>
<dbReference type="SUPFAM" id="SSF109709">
    <property type="entry name" value="KorB DNA-binding domain-like"/>
    <property type="match status" value="1"/>
</dbReference>
<gene>
    <name evidence="2" type="ORF">AGR4C_Cc50386</name>
</gene>
<dbReference type="InterPro" id="IPR011111">
    <property type="entry name" value="Plasmid_RepB"/>
</dbReference>
<dbReference type="EMBL" id="FBWC01000014">
    <property type="protein sequence ID" value="CUX30608.1"/>
    <property type="molecule type" value="Genomic_DNA"/>
</dbReference>
<protein>
    <submittedName>
        <fullName evidence="2">Putative ParB-like nuclease RepB</fullName>
    </submittedName>
</protein>
<evidence type="ECO:0000259" key="1">
    <source>
        <dbReference type="SMART" id="SM00470"/>
    </source>
</evidence>
<dbReference type="Pfam" id="PF07506">
    <property type="entry name" value="RepB"/>
    <property type="match status" value="1"/>
</dbReference>
<name>A0A1S7Q3S6_AGRTU</name>
<sequence>MSKSVRISFEPRIHMISAGSILPRKIIPDAMKRTVKYKKIASSIAIVGIVEPLAVARLNRRENTYTLLDGHVRYTIAKDMGQTELRCLIADDDEAFTYNKRINKLATVQEHFMLIKALENGVSEEKLAATLDIDIVMIKRRRTLLDGICPEVVELLKDKAVNPVTFDVLRKMKPLRQIESAELMLAVNNWTSSYAKALLAATKQADLKNPDQPKLISGLTREQMAKMEREMASLHQDFKQIEETYGDDVLHLVVASGYLAKLISNTEMERYLNQYHPEFLQEFRAIIEASSLDQTQQVDNGN</sequence>
<organism evidence="2 3">
    <name type="scientific">Agrobacterium tumefaciens str. Kerr 14</name>
    <dbReference type="NCBI Taxonomy" id="1183424"/>
    <lineage>
        <taxon>Bacteria</taxon>
        <taxon>Pseudomonadati</taxon>
        <taxon>Pseudomonadota</taxon>
        <taxon>Alphaproteobacteria</taxon>
        <taxon>Hyphomicrobiales</taxon>
        <taxon>Rhizobiaceae</taxon>
        <taxon>Rhizobium/Agrobacterium group</taxon>
        <taxon>Agrobacterium</taxon>
        <taxon>Agrobacterium tumefaciens complex</taxon>
    </lineage>
</organism>
<evidence type="ECO:0000313" key="3">
    <source>
        <dbReference type="Proteomes" id="UP000191897"/>
    </source>
</evidence>
<dbReference type="InterPro" id="IPR036086">
    <property type="entry name" value="ParB/Sulfiredoxin_sf"/>
</dbReference>
<dbReference type="SUPFAM" id="SSF110849">
    <property type="entry name" value="ParB/Sulfiredoxin"/>
    <property type="match status" value="1"/>
</dbReference>
<dbReference type="Gene3D" id="3.90.1530.10">
    <property type="entry name" value="Conserved hypothetical protein from pyrococcus furiosus pfu- 392566-001, ParB domain"/>
    <property type="match status" value="1"/>
</dbReference>
<feature type="domain" description="ParB-like N-terminal" evidence="1">
    <location>
        <begin position="14"/>
        <end position="108"/>
    </location>
</feature>
<evidence type="ECO:0000313" key="2">
    <source>
        <dbReference type="EMBL" id="CUX30608.1"/>
    </source>
</evidence>